<evidence type="ECO:0000313" key="7">
    <source>
        <dbReference type="Proteomes" id="UP000246085"/>
    </source>
</evidence>
<dbReference type="PANTHER" id="PTHR47704:SF1">
    <property type="entry name" value="POTASSIUM TRANSPORTER KIMA"/>
    <property type="match status" value="1"/>
</dbReference>
<feature type="transmembrane region" description="Helical" evidence="5">
    <location>
        <begin position="445"/>
        <end position="462"/>
    </location>
</feature>
<dbReference type="RefSeq" id="WP_122401612.1">
    <property type="nucleotide sequence ID" value="NZ_LS398110.1"/>
</dbReference>
<comment type="subcellular location">
    <subcellularLocation>
        <location evidence="1">Membrane</location>
        <topology evidence="1">Multi-pass membrane protein</topology>
    </subcellularLocation>
</comment>
<dbReference type="GO" id="GO:0022857">
    <property type="term" value="F:transmembrane transporter activity"/>
    <property type="evidence" value="ECO:0007669"/>
    <property type="project" value="InterPro"/>
</dbReference>
<dbReference type="Pfam" id="PF13520">
    <property type="entry name" value="AA_permease_2"/>
    <property type="match status" value="1"/>
</dbReference>
<dbReference type="KEGG" id="bvz:BRAD3257_2143"/>
<dbReference type="Proteomes" id="UP000246085">
    <property type="component" value="Chromosome BRAD3257"/>
</dbReference>
<dbReference type="GO" id="GO:0016020">
    <property type="term" value="C:membrane"/>
    <property type="evidence" value="ECO:0007669"/>
    <property type="project" value="UniProtKB-SubCell"/>
</dbReference>
<feature type="transmembrane region" description="Helical" evidence="5">
    <location>
        <begin position="213"/>
        <end position="232"/>
    </location>
</feature>
<feature type="transmembrane region" description="Helical" evidence="5">
    <location>
        <begin position="295"/>
        <end position="320"/>
    </location>
</feature>
<keyword evidence="2 5" id="KW-0812">Transmembrane</keyword>
<name>A0A2U3PVR8_9BRAD</name>
<keyword evidence="3 5" id="KW-1133">Transmembrane helix</keyword>
<feature type="transmembrane region" description="Helical" evidence="5">
    <location>
        <begin position="141"/>
        <end position="158"/>
    </location>
</feature>
<evidence type="ECO:0000256" key="1">
    <source>
        <dbReference type="ARBA" id="ARBA00004141"/>
    </source>
</evidence>
<feature type="transmembrane region" description="Helical" evidence="5">
    <location>
        <begin position="378"/>
        <end position="398"/>
    </location>
</feature>
<feature type="transmembrane region" description="Helical" evidence="5">
    <location>
        <begin position="170"/>
        <end position="193"/>
    </location>
</feature>
<gene>
    <name evidence="6" type="ORF">BRAD3257_2143</name>
</gene>
<sequence>MSLLDFFLGRRLANREFKERKIGAFEGLPAMGLDGLGSSAYGPEAALTILIPLGAAATSYIGWVMAPIVALLGILFASYWQTIRAYPNNGGAYIVAKDNLGTNASLLAAAALMVDYVLNVAVGIAAGVGALVSAVPVLHPYILPLCLAILALVTIVNLRGTLDAGRVFALPTYVFVATFGIILAVGTYKALTAGGSPQPEVPPPPVGKAIEGASLWLLLRAFASGCTAMTGVEAVSNGMTAFREPTVKYGHRTLTAIAVILGILLIGIALLARVYGIGAMDQEQEGYRSVLSQLAAAVVGQGLVYYTAIGSLLCVLALSANTSFVDFPRLCHVVAEDGFLPKSFAVAGRRLVFDIGILYLGFTSGLFLIVFGGITDRLIPLFAIGAFLTFTISQTGMVRHWRRAIDQAGGPKGQLRAHLLVNTAGAVTTGIALIIIVAAKFTEGAWITLLVLPIVIILLKVIRSYYDELATQLRDPRPLDLSGLSPPIVVVAFESWNKLSDNALKFALSISPNVVGVHLMQLSGPDATEEQRMLREQWKVDVEVPARRVGLAPPRLVVLHAQYRTIQLPILRAIDEIRSQFPGRPIAVLIPEVVKRRWYQHFLHTHRALRLRRQLIALGQPDLTVINVPWRLDLNKKVRVAPGSAHRIGQPA</sequence>
<evidence type="ECO:0000256" key="5">
    <source>
        <dbReference type="SAM" id="Phobius"/>
    </source>
</evidence>
<feature type="transmembrane region" description="Helical" evidence="5">
    <location>
        <begin position="253"/>
        <end position="275"/>
    </location>
</feature>
<dbReference type="PANTHER" id="PTHR47704">
    <property type="entry name" value="POTASSIUM TRANSPORTER KIMA"/>
    <property type="match status" value="1"/>
</dbReference>
<protein>
    <submittedName>
        <fullName evidence="6">Putative aminoacid/polyamine transporter, permease protein</fullName>
    </submittedName>
</protein>
<reference evidence="6 7" key="1">
    <citation type="submission" date="2018-03" db="EMBL/GenBank/DDBJ databases">
        <authorList>
            <person name="Gully D."/>
        </authorList>
    </citation>
    <scope>NUCLEOTIDE SEQUENCE [LARGE SCALE GENOMIC DNA]</scope>
    <source>
        <strain evidence="6">ORS3257</strain>
    </source>
</reference>
<feature type="transmembrane region" description="Helical" evidence="5">
    <location>
        <begin position="419"/>
        <end position="439"/>
    </location>
</feature>
<dbReference type="AlphaFoldDB" id="A0A2U3PVR8"/>
<proteinExistence type="predicted"/>
<dbReference type="EMBL" id="LS398110">
    <property type="protein sequence ID" value="SPP93224.1"/>
    <property type="molecule type" value="Genomic_DNA"/>
</dbReference>
<accession>A0A2U3PVR8</accession>
<evidence type="ECO:0000256" key="2">
    <source>
        <dbReference type="ARBA" id="ARBA00022692"/>
    </source>
</evidence>
<feature type="transmembrane region" description="Helical" evidence="5">
    <location>
        <begin position="351"/>
        <end position="372"/>
    </location>
</feature>
<evidence type="ECO:0000256" key="3">
    <source>
        <dbReference type="ARBA" id="ARBA00022989"/>
    </source>
</evidence>
<dbReference type="InterPro" id="IPR053153">
    <property type="entry name" value="APC_K+_Transporter"/>
</dbReference>
<evidence type="ECO:0000313" key="6">
    <source>
        <dbReference type="EMBL" id="SPP93224.1"/>
    </source>
</evidence>
<dbReference type="Gene3D" id="1.20.1740.10">
    <property type="entry name" value="Amino acid/polyamine transporter I"/>
    <property type="match status" value="1"/>
</dbReference>
<organism evidence="6 7">
    <name type="scientific">Bradyrhizobium vignae</name>
    <dbReference type="NCBI Taxonomy" id="1549949"/>
    <lineage>
        <taxon>Bacteria</taxon>
        <taxon>Pseudomonadati</taxon>
        <taxon>Pseudomonadota</taxon>
        <taxon>Alphaproteobacteria</taxon>
        <taxon>Hyphomicrobiales</taxon>
        <taxon>Nitrobacteraceae</taxon>
        <taxon>Bradyrhizobium</taxon>
    </lineage>
</organism>
<keyword evidence="4 5" id="KW-0472">Membrane</keyword>
<feature type="transmembrane region" description="Helical" evidence="5">
    <location>
        <begin position="60"/>
        <end position="80"/>
    </location>
</feature>
<evidence type="ECO:0000256" key="4">
    <source>
        <dbReference type="ARBA" id="ARBA00023136"/>
    </source>
</evidence>
<dbReference type="InterPro" id="IPR002293">
    <property type="entry name" value="AA/rel_permease1"/>
</dbReference>